<protein>
    <recommendedName>
        <fullName evidence="2">RING-type E3 ubiquitin transferase</fullName>
        <ecNumber evidence="2">2.3.2.27</ecNumber>
    </recommendedName>
</protein>
<keyword evidence="10" id="KW-1185">Reference proteome</keyword>
<evidence type="ECO:0000256" key="7">
    <source>
        <dbReference type="ARBA" id="ARBA00022833"/>
    </source>
</evidence>
<evidence type="ECO:0000256" key="2">
    <source>
        <dbReference type="ARBA" id="ARBA00012483"/>
    </source>
</evidence>
<evidence type="ECO:0000313" key="9">
    <source>
        <dbReference type="EMBL" id="KAG2328678.1"/>
    </source>
</evidence>
<dbReference type="GO" id="GO:0061630">
    <property type="term" value="F:ubiquitin protein ligase activity"/>
    <property type="evidence" value="ECO:0007669"/>
    <property type="project" value="UniProtKB-EC"/>
</dbReference>
<feature type="domain" description="E3 ubiquitin-protein ligase RNF126-like zinc-ribbon" evidence="8">
    <location>
        <begin position="21"/>
        <end position="56"/>
    </location>
</feature>
<comment type="caution">
    <text evidence="9">The sequence shown here is derived from an EMBL/GenBank/DDBJ whole genome shotgun (WGS) entry which is preliminary data.</text>
</comment>
<comment type="catalytic activity">
    <reaction evidence="1">
        <text>S-ubiquitinyl-[E2 ubiquitin-conjugating enzyme]-L-cysteine + [acceptor protein]-L-lysine = [E2 ubiquitin-conjugating enzyme]-L-cysteine + N(6)-ubiquitinyl-[acceptor protein]-L-lysine.</text>
        <dbReference type="EC" id="2.3.2.27"/>
    </reaction>
</comment>
<dbReference type="Proteomes" id="UP000886595">
    <property type="component" value="Unassembled WGS sequence"/>
</dbReference>
<name>A0A8X7WI18_BRACI</name>
<evidence type="ECO:0000256" key="3">
    <source>
        <dbReference type="ARBA" id="ARBA00022679"/>
    </source>
</evidence>
<gene>
    <name evidence="9" type="ORF">Bca52824_011406</name>
</gene>
<dbReference type="AlphaFoldDB" id="A0A8X7WI18"/>
<sequence length="80" mass="8944">MMPSRSATTTEIPTTTETTTLYWCYSCTRCISVSTGQDANAGYVLCPNCNGGFVEESKILPPQKHQQRLRCLRSRIVIDL</sequence>
<keyword evidence="3" id="KW-0808">Transferase</keyword>
<evidence type="ECO:0000256" key="6">
    <source>
        <dbReference type="ARBA" id="ARBA00022786"/>
    </source>
</evidence>
<keyword evidence="4" id="KW-0479">Metal-binding</keyword>
<keyword evidence="6" id="KW-0833">Ubl conjugation pathway</keyword>
<dbReference type="InterPro" id="IPR039525">
    <property type="entry name" value="RNF126-like_zinc-ribbon"/>
</dbReference>
<dbReference type="EMBL" id="JAAMPC010000002">
    <property type="protein sequence ID" value="KAG2328678.1"/>
    <property type="molecule type" value="Genomic_DNA"/>
</dbReference>
<evidence type="ECO:0000259" key="8">
    <source>
        <dbReference type="Pfam" id="PF14369"/>
    </source>
</evidence>
<dbReference type="Pfam" id="PF14369">
    <property type="entry name" value="Zn_ribbon_19"/>
    <property type="match status" value="1"/>
</dbReference>
<organism evidence="9 10">
    <name type="scientific">Brassica carinata</name>
    <name type="common">Ethiopian mustard</name>
    <name type="synonym">Abyssinian cabbage</name>
    <dbReference type="NCBI Taxonomy" id="52824"/>
    <lineage>
        <taxon>Eukaryota</taxon>
        <taxon>Viridiplantae</taxon>
        <taxon>Streptophyta</taxon>
        <taxon>Embryophyta</taxon>
        <taxon>Tracheophyta</taxon>
        <taxon>Spermatophyta</taxon>
        <taxon>Magnoliopsida</taxon>
        <taxon>eudicotyledons</taxon>
        <taxon>Gunneridae</taxon>
        <taxon>Pentapetalae</taxon>
        <taxon>rosids</taxon>
        <taxon>malvids</taxon>
        <taxon>Brassicales</taxon>
        <taxon>Brassicaceae</taxon>
        <taxon>Brassiceae</taxon>
        <taxon>Brassica</taxon>
    </lineage>
</organism>
<dbReference type="GO" id="GO:0008270">
    <property type="term" value="F:zinc ion binding"/>
    <property type="evidence" value="ECO:0007669"/>
    <property type="project" value="UniProtKB-KW"/>
</dbReference>
<evidence type="ECO:0000313" key="10">
    <source>
        <dbReference type="Proteomes" id="UP000886595"/>
    </source>
</evidence>
<dbReference type="EC" id="2.3.2.27" evidence="2"/>
<evidence type="ECO:0000256" key="1">
    <source>
        <dbReference type="ARBA" id="ARBA00000900"/>
    </source>
</evidence>
<evidence type="ECO:0000256" key="5">
    <source>
        <dbReference type="ARBA" id="ARBA00022771"/>
    </source>
</evidence>
<accession>A0A8X7WI18</accession>
<evidence type="ECO:0000256" key="4">
    <source>
        <dbReference type="ARBA" id="ARBA00022723"/>
    </source>
</evidence>
<keyword evidence="5" id="KW-0863">Zinc-finger</keyword>
<keyword evidence="7" id="KW-0862">Zinc</keyword>
<reference evidence="9 10" key="1">
    <citation type="submission" date="2020-02" db="EMBL/GenBank/DDBJ databases">
        <authorList>
            <person name="Ma Q."/>
            <person name="Huang Y."/>
            <person name="Song X."/>
            <person name="Pei D."/>
        </authorList>
    </citation>
    <scope>NUCLEOTIDE SEQUENCE [LARGE SCALE GENOMIC DNA]</scope>
    <source>
        <strain evidence="9">Sxm20200214</strain>
        <tissue evidence="9">Leaf</tissue>
    </source>
</reference>
<proteinExistence type="predicted"/>